<keyword evidence="2" id="KW-1185">Reference proteome</keyword>
<dbReference type="Proteomes" id="UP000239326">
    <property type="component" value="Chromosome"/>
</dbReference>
<protein>
    <submittedName>
        <fullName evidence="1">Uncharacterized protein</fullName>
    </submittedName>
</protein>
<gene>
    <name evidence="1" type="ORF">C6571_02345</name>
</gene>
<reference evidence="1 2" key="1">
    <citation type="submission" date="2018-03" db="EMBL/GenBank/DDBJ databases">
        <title>Genome sequencing of Simplicispira sp.</title>
        <authorList>
            <person name="Kim S.-J."/>
            <person name="Heo J."/>
            <person name="Kwon S.-W."/>
        </authorList>
    </citation>
    <scope>NUCLEOTIDE SEQUENCE [LARGE SCALE GENOMIC DNA]</scope>
    <source>
        <strain evidence="1 2">SC1-8</strain>
    </source>
</reference>
<accession>A0A2S0MWK7</accession>
<sequence length="174" mass="19583">MAQKDEDFDAVRKEVAAEIAAINAGKPNHEDLVRELAVTKLLLRYAETTAAYRSEAFSALEQSIQTARESVTLLEAERQLNETLKEQQSKLINLLPKVFKAGEKSLSKRGVNARHNENRAMKQEVFAWLDANFSTCTSMDDAAEKMAGKLVPCRFRTVRDWVGQWKKLRSAGTP</sequence>
<dbReference type="RefSeq" id="WP_106445267.1">
    <property type="nucleotide sequence ID" value="NZ_CP027669.1"/>
</dbReference>
<dbReference type="AlphaFoldDB" id="A0A2S0MWK7"/>
<evidence type="ECO:0000313" key="1">
    <source>
        <dbReference type="EMBL" id="AVO40274.1"/>
    </source>
</evidence>
<proteinExistence type="predicted"/>
<name>A0A2S0MWK7_9BURK</name>
<dbReference type="EMBL" id="CP027669">
    <property type="protein sequence ID" value="AVO40274.1"/>
    <property type="molecule type" value="Genomic_DNA"/>
</dbReference>
<dbReference type="OrthoDB" id="8909590at2"/>
<organism evidence="1 2">
    <name type="scientific">Simplicispira suum</name>
    <dbReference type="NCBI Taxonomy" id="2109915"/>
    <lineage>
        <taxon>Bacteria</taxon>
        <taxon>Pseudomonadati</taxon>
        <taxon>Pseudomonadota</taxon>
        <taxon>Betaproteobacteria</taxon>
        <taxon>Burkholderiales</taxon>
        <taxon>Comamonadaceae</taxon>
        <taxon>Simplicispira</taxon>
    </lineage>
</organism>
<dbReference type="KEGG" id="simp:C6571_02345"/>
<evidence type="ECO:0000313" key="2">
    <source>
        <dbReference type="Proteomes" id="UP000239326"/>
    </source>
</evidence>